<dbReference type="PROSITE" id="PS50991">
    <property type="entry name" value="PYR_CT"/>
    <property type="match status" value="1"/>
</dbReference>
<name>F0J524_ACIMA</name>
<protein>
    <submittedName>
        <fullName evidence="5">Hydroxymethylglutaryl-CoA lyase</fullName>
        <ecNumber evidence="5">4.1.3.4</ecNumber>
    </submittedName>
</protein>
<dbReference type="CDD" id="cd07938">
    <property type="entry name" value="DRE_TIM_HMGL"/>
    <property type="match status" value="1"/>
</dbReference>
<dbReference type="InterPro" id="IPR000891">
    <property type="entry name" value="PYR_CT"/>
</dbReference>
<dbReference type="NCBIfam" id="NF004283">
    <property type="entry name" value="PRK05692.1"/>
    <property type="match status" value="1"/>
</dbReference>
<dbReference type="PANTHER" id="PTHR42738:SF7">
    <property type="entry name" value="HYDROXYMETHYLGLUTARYL-COA LYASE"/>
    <property type="match status" value="1"/>
</dbReference>
<evidence type="ECO:0000313" key="6">
    <source>
        <dbReference type="Proteomes" id="UP000007100"/>
    </source>
</evidence>
<dbReference type="GO" id="GO:0046951">
    <property type="term" value="P:ketone body biosynthetic process"/>
    <property type="evidence" value="ECO:0007669"/>
    <property type="project" value="TreeGrafter"/>
</dbReference>
<dbReference type="Pfam" id="PF00682">
    <property type="entry name" value="HMGL-like"/>
    <property type="match status" value="1"/>
</dbReference>
<proteinExistence type="inferred from homology"/>
<sequence>MGSRRSSRGFVALPARPAKPGGAGLVPAVLWAQIAAMSEHVMICEVGPRDGLQMAKSRMETGAKCDWIAALAKAGVKEIEVGSFVPAKLIPQMADTEAVVRFAKEIPGLVVVALAPNLRGAQAAVAAGAHRVSIPVSVSEGHSRANLNRAPDEQVAVVGQIVEWMESAGNPAEIEVACSTAFGCSIDGVVPEREVVRIAAALAETGVEQIGLADTVGYANPAQIKSVVRAVRREIGPALRGLHLHDTMGLGLANALAGLEVGIRDFDAALAGLGGCPFAPGASGNIVTEDLVFMLESMGFGTGIDLAALIAARRLLHEGLPAEPMHGQVAKAGIPRTYRQAA</sequence>
<dbReference type="Proteomes" id="UP000007100">
    <property type="component" value="Chromosome"/>
</dbReference>
<keyword evidence="2" id="KW-0479">Metal-binding</keyword>
<dbReference type="HOGENOM" id="CLU_022138_3_2_5"/>
<dbReference type="GO" id="GO:0004419">
    <property type="term" value="F:hydroxymethylglutaryl-CoA lyase activity"/>
    <property type="evidence" value="ECO:0007669"/>
    <property type="project" value="UniProtKB-EC"/>
</dbReference>
<dbReference type="SUPFAM" id="SSF51569">
    <property type="entry name" value="Aldolase"/>
    <property type="match status" value="1"/>
</dbReference>
<gene>
    <name evidence="5" type="ordered locus">ACMV_30240</name>
</gene>
<reference evidence="5 6" key="1">
    <citation type="submission" date="2010-12" db="EMBL/GenBank/DDBJ databases">
        <title>Whole genome sequence of Acidiphilium multivorum AIU301.</title>
        <authorList>
            <person name="Narita-Yamada S."/>
            <person name="Nakamura S."/>
            <person name="Ito N."/>
            <person name="Takarada H."/>
            <person name="Katano Y."/>
            <person name="Nakazawa H."/>
            <person name="Hosoyama A."/>
            <person name="Yamada R."/>
            <person name="Fujita N."/>
        </authorList>
    </citation>
    <scope>NUCLEOTIDE SEQUENCE [LARGE SCALE GENOMIC DNA]</scope>
    <source>
        <strain evidence="6">DSM 11245 / JCM 8867 / AIU301</strain>
    </source>
</reference>
<organism evidence="5 6">
    <name type="scientific">Acidiphilium multivorum (strain DSM 11245 / JCM 8867 / NBRC 100883 / AIU 301)</name>
    <dbReference type="NCBI Taxonomy" id="926570"/>
    <lineage>
        <taxon>Bacteria</taxon>
        <taxon>Pseudomonadati</taxon>
        <taxon>Pseudomonadota</taxon>
        <taxon>Alphaproteobacteria</taxon>
        <taxon>Acetobacterales</taxon>
        <taxon>Acidocellaceae</taxon>
        <taxon>Acidiphilium</taxon>
    </lineage>
</organism>
<dbReference type="GO" id="GO:0046872">
    <property type="term" value="F:metal ion binding"/>
    <property type="evidence" value="ECO:0007669"/>
    <property type="project" value="UniProtKB-KW"/>
</dbReference>
<evidence type="ECO:0000256" key="2">
    <source>
        <dbReference type="ARBA" id="ARBA00022723"/>
    </source>
</evidence>
<evidence type="ECO:0000259" key="4">
    <source>
        <dbReference type="PROSITE" id="PS50991"/>
    </source>
</evidence>
<dbReference type="AlphaFoldDB" id="F0J524"/>
<dbReference type="PANTHER" id="PTHR42738">
    <property type="entry name" value="HYDROXYMETHYLGLUTARYL-COA LYASE"/>
    <property type="match status" value="1"/>
</dbReference>
<keyword evidence="3 5" id="KW-0456">Lyase</keyword>
<dbReference type="InterPro" id="IPR013785">
    <property type="entry name" value="Aldolase_TIM"/>
</dbReference>
<dbReference type="GO" id="GO:0006552">
    <property type="term" value="P:L-leucine catabolic process"/>
    <property type="evidence" value="ECO:0007669"/>
    <property type="project" value="TreeGrafter"/>
</dbReference>
<feature type="domain" description="Pyruvate carboxyltransferase" evidence="4">
    <location>
        <begin position="41"/>
        <end position="310"/>
    </location>
</feature>
<dbReference type="EMBL" id="AP012035">
    <property type="protein sequence ID" value="BAJ82371.1"/>
    <property type="molecule type" value="Genomic_DNA"/>
</dbReference>
<accession>F0J524</accession>
<evidence type="ECO:0000256" key="3">
    <source>
        <dbReference type="ARBA" id="ARBA00023239"/>
    </source>
</evidence>
<comment type="similarity">
    <text evidence="1">Belongs to the HMG-CoA lyase family.</text>
</comment>
<keyword evidence="6" id="KW-1185">Reference proteome</keyword>
<dbReference type="KEGG" id="amv:ACMV_30240"/>
<evidence type="ECO:0000313" key="5">
    <source>
        <dbReference type="EMBL" id="BAJ82371.1"/>
    </source>
</evidence>
<dbReference type="Gene3D" id="3.20.20.70">
    <property type="entry name" value="Aldolase class I"/>
    <property type="match status" value="1"/>
</dbReference>
<dbReference type="EC" id="4.1.3.4" evidence="5"/>
<evidence type="ECO:0000256" key="1">
    <source>
        <dbReference type="ARBA" id="ARBA00009405"/>
    </source>
</evidence>
<dbReference type="InterPro" id="IPR043594">
    <property type="entry name" value="HMGL"/>
</dbReference>